<keyword evidence="1" id="KW-0175">Coiled coil</keyword>
<feature type="compositionally biased region" description="Acidic residues" evidence="2">
    <location>
        <begin position="487"/>
        <end position="501"/>
    </location>
</feature>
<feature type="region of interest" description="Disordered" evidence="2">
    <location>
        <begin position="599"/>
        <end position="642"/>
    </location>
</feature>
<evidence type="ECO:0000313" key="3">
    <source>
        <dbReference type="EnsemblMetazoa" id="XP_014243156.1"/>
    </source>
</evidence>
<gene>
    <name evidence="3" type="primary">106663095</name>
</gene>
<keyword evidence="4" id="KW-1185">Reference proteome</keyword>
<dbReference type="AlphaFoldDB" id="A0A8I6RD96"/>
<feature type="region of interest" description="Disordered" evidence="2">
    <location>
        <begin position="1"/>
        <end position="28"/>
    </location>
</feature>
<name>A0A8I6RD96_CIMLE</name>
<feature type="region of interest" description="Disordered" evidence="2">
    <location>
        <begin position="478"/>
        <end position="557"/>
    </location>
</feature>
<feature type="coiled-coil region" evidence="1">
    <location>
        <begin position="186"/>
        <end position="234"/>
    </location>
</feature>
<evidence type="ECO:0000256" key="2">
    <source>
        <dbReference type="SAM" id="MobiDB-lite"/>
    </source>
</evidence>
<dbReference type="OMA" id="YSREKWQ"/>
<sequence>MGAVWSREVHEESDGPLENPAPDDYEERKKTRIEEMERFKEELRKKREARHDAIQSLNTRIAQLTEENERVKKENETLKHKLDCEESVEIDSEKKEELEELERQIKALKDVAIIGGDMLKIREQQVNELKAKLAAIEETGLQYEKEVENMRRLRDLYEERSRAVAISHQMEIERERARVVASDSRKEIAEQQIAIVEERNKELEERVSTLDTALDAAKAEISDLKLQLAGKSEDLYNVSAQMDIVNQLFGQVLSPGDSVGRVTRVLEEHHDLVNHLTASGKINDLASTLLNLAENKDLPNAEQAEDDVASHLSKVWKLLVELLGHHVKHAPEDVPPDSCYKSVETPSGPKLVISVSQTFLRLKDLILEKNSLVKEVGRLKDLNTTLEHRLVEQESRLAVVAAELHTTWGVVNKLKSQHKQLHTHEKVLRYELAQKRNMLKDLKRELEECKENWALARAKNTKTEEDWKVLRTEFASRKQQISSAESGYEESPSDSQDEEDNWKEKEKSPIVEEEDPCKVLAWDDGCEEPKQPEHVKEEEKEDKVEKEPAKPRTAEEILDARQARLQRLEEQCKGLFSKMSQTSQRSDIISSRLVELHEQYGDDRKPKAEKGDEMDDAAAGRTLKVDTTEDAAAAQTSKADEMEDAITGRIAKTDAIDDAITGRILTEAIDDTTAGRTTADETST</sequence>
<dbReference type="OrthoDB" id="8191583at2759"/>
<evidence type="ECO:0000313" key="4">
    <source>
        <dbReference type="Proteomes" id="UP000494040"/>
    </source>
</evidence>
<feature type="coiled-coil region" evidence="1">
    <location>
        <begin position="558"/>
        <end position="585"/>
    </location>
</feature>
<organism evidence="3 4">
    <name type="scientific">Cimex lectularius</name>
    <name type="common">Bed bug</name>
    <name type="synonym">Acanthia lectularia</name>
    <dbReference type="NCBI Taxonomy" id="79782"/>
    <lineage>
        <taxon>Eukaryota</taxon>
        <taxon>Metazoa</taxon>
        <taxon>Ecdysozoa</taxon>
        <taxon>Arthropoda</taxon>
        <taxon>Hexapoda</taxon>
        <taxon>Insecta</taxon>
        <taxon>Pterygota</taxon>
        <taxon>Neoptera</taxon>
        <taxon>Paraneoptera</taxon>
        <taxon>Hemiptera</taxon>
        <taxon>Heteroptera</taxon>
        <taxon>Panheteroptera</taxon>
        <taxon>Cimicomorpha</taxon>
        <taxon>Cimicidae</taxon>
        <taxon>Cimex</taxon>
    </lineage>
</organism>
<feature type="compositionally biased region" description="Basic and acidic residues" evidence="2">
    <location>
        <begin position="527"/>
        <end position="557"/>
    </location>
</feature>
<proteinExistence type="predicted"/>
<evidence type="ECO:0000256" key="1">
    <source>
        <dbReference type="SAM" id="Coils"/>
    </source>
</evidence>
<accession>A0A8I6RD96</accession>
<reference evidence="3" key="1">
    <citation type="submission" date="2022-01" db="UniProtKB">
        <authorList>
            <consortium name="EnsemblMetazoa"/>
        </authorList>
    </citation>
    <scope>IDENTIFICATION</scope>
</reference>
<feature type="compositionally biased region" description="Basic and acidic residues" evidence="2">
    <location>
        <begin position="599"/>
        <end position="611"/>
    </location>
</feature>
<feature type="coiled-coil region" evidence="1">
    <location>
        <begin position="425"/>
        <end position="459"/>
    </location>
</feature>
<protein>
    <submittedName>
        <fullName evidence="3">Uncharacterized protein</fullName>
    </submittedName>
</protein>
<dbReference type="EnsemblMetazoa" id="XM_014387670.2">
    <property type="protein sequence ID" value="XP_014243156.1"/>
    <property type="gene ID" value="LOC106663095"/>
</dbReference>
<dbReference type="Proteomes" id="UP000494040">
    <property type="component" value="Unassembled WGS sequence"/>
</dbReference>
<dbReference type="KEGG" id="clec:106663095"/>